<name>A0AAV0I3C9_9ROSI</name>
<proteinExistence type="predicted"/>
<evidence type="ECO:0000313" key="2">
    <source>
        <dbReference type="EMBL" id="CAI0392190.1"/>
    </source>
</evidence>
<reference evidence="2" key="1">
    <citation type="submission" date="2022-08" db="EMBL/GenBank/DDBJ databases">
        <authorList>
            <person name="Gutierrez-Valencia J."/>
        </authorList>
    </citation>
    <scope>NUCLEOTIDE SEQUENCE</scope>
</reference>
<comment type="caution">
    <text evidence="2">The sequence shown here is derived from an EMBL/GenBank/DDBJ whole genome shotgun (WGS) entry which is preliminary data.</text>
</comment>
<dbReference type="InterPro" id="IPR026960">
    <property type="entry name" value="RVT-Znf"/>
</dbReference>
<keyword evidence="3" id="KW-1185">Reference proteome</keyword>
<protein>
    <recommendedName>
        <fullName evidence="1">Reverse transcriptase zinc-binding domain-containing protein</fullName>
    </recommendedName>
</protein>
<feature type="domain" description="Reverse transcriptase zinc-binding" evidence="1">
    <location>
        <begin position="2"/>
        <end position="37"/>
    </location>
</feature>
<evidence type="ECO:0000313" key="3">
    <source>
        <dbReference type="Proteomes" id="UP001154282"/>
    </source>
</evidence>
<dbReference type="EMBL" id="CAMGYJ010000003">
    <property type="protein sequence ID" value="CAI0392190.1"/>
    <property type="molecule type" value="Genomic_DNA"/>
</dbReference>
<accession>A0AAV0I3C9</accession>
<dbReference type="Pfam" id="PF13966">
    <property type="entry name" value="zf-RVT"/>
    <property type="match status" value="1"/>
</dbReference>
<sequence length="99" mass="11695">MDKVKRWKPDLDTNCPLCHSDSESREHIFFQCEFVQRVLEVCFPSNWNYRPKAGWQKGMMDAVKNFKNCKLVGWCGIWLSVRCWRKLPIRRNSGSGNKA</sequence>
<dbReference type="Proteomes" id="UP001154282">
    <property type="component" value="Unassembled WGS sequence"/>
</dbReference>
<dbReference type="AlphaFoldDB" id="A0AAV0I3C9"/>
<evidence type="ECO:0000259" key="1">
    <source>
        <dbReference type="Pfam" id="PF13966"/>
    </source>
</evidence>
<gene>
    <name evidence="2" type="ORF">LITE_LOCUS7445</name>
</gene>
<organism evidence="2 3">
    <name type="scientific">Linum tenue</name>
    <dbReference type="NCBI Taxonomy" id="586396"/>
    <lineage>
        <taxon>Eukaryota</taxon>
        <taxon>Viridiplantae</taxon>
        <taxon>Streptophyta</taxon>
        <taxon>Embryophyta</taxon>
        <taxon>Tracheophyta</taxon>
        <taxon>Spermatophyta</taxon>
        <taxon>Magnoliopsida</taxon>
        <taxon>eudicotyledons</taxon>
        <taxon>Gunneridae</taxon>
        <taxon>Pentapetalae</taxon>
        <taxon>rosids</taxon>
        <taxon>fabids</taxon>
        <taxon>Malpighiales</taxon>
        <taxon>Linaceae</taxon>
        <taxon>Linum</taxon>
    </lineage>
</organism>